<feature type="compositionally biased region" description="Polar residues" evidence="1">
    <location>
        <begin position="64"/>
        <end position="79"/>
    </location>
</feature>
<dbReference type="Proteomes" id="UP000027725">
    <property type="component" value="Unassembled WGS sequence"/>
</dbReference>
<name>A0A074TG37_9RHOB</name>
<dbReference type="EMBL" id="JHEH01000005">
    <property type="protein sequence ID" value="KEP70619.1"/>
    <property type="molecule type" value="Genomic_DNA"/>
</dbReference>
<evidence type="ECO:0000313" key="2">
    <source>
        <dbReference type="EMBL" id="KEP70619.1"/>
    </source>
</evidence>
<evidence type="ECO:0000256" key="1">
    <source>
        <dbReference type="SAM" id="MobiDB-lite"/>
    </source>
</evidence>
<feature type="region of interest" description="Disordered" evidence="1">
    <location>
        <begin position="60"/>
        <end position="79"/>
    </location>
</feature>
<dbReference type="STRING" id="1185766.SAMN05216224_102220"/>
<sequence length="79" mass="8088">MLRIPALLFVTALIAGCAGGGGAPYPKLVPMDSLLSDEPVPPNPAPELAARADSLRARAAQLRKTSVSDASPPQGTQPQ</sequence>
<gene>
    <name evidence="2" type="ORF">DL1_16050</name>
</gene>
<organism evidence="2 3">
    <name type="scientific">Thioclava dalianensis</name>
    <dbReference type="NCBI Taxonomy" id="1185766"/>
    <lineage>
        <taxon>Bacteria</taxon>
        <taxon>Pseudomonadati</taxon>
        <taxon>Pseudomonadota</taxon>
        <taxon>Alphaproteobacteria</taxon>
        <taxon>Rhodobacterales</taxon>
        <taxon>Paracoccaceae</taxon>
        <taxon>Thioclava</taxon>
    </lineage>
</organism>
<reference evidence="2 3" key="1">
    <citation type="submission" date="2014-03" db="EMBL/GenBank/DDBJ databases">
        <title>The draft genome sequence of Thioclava dalianensis DLFJ1-1.</title>
        <authorList>
            <person name="Lai Q."/>
            <person name="Shao Z."/>
        </authorList>
    </citation>
    <scope>NUCLEOTIDE SEQUENCE [LARGE SCALE GENOMIC DNA]</scope>
    <source>
        <strain evidence="2 3">DLFJ1-1</strain>
    </source>
</reference>
<protein>
    <submittedName>
        <fullName evidence="2">Uncharacterized protein</fullName>
    </submittedName>
</protein>
<dbReference type="eggNOG" id="ENOG502ZURQ">
    <property type="taxonomic scope" value="Bacteria"/>
</dbReference>
<accession>A0A074TG37</accession>
<keyword evidence="3" id="KW-1185">Reference proteome</keyword>
<dbReference type="PROSITE" id="PS51257">
    <property type="entry name" value="PROKAR_LIPOPROTEIN"/>
    <property type="match status" value="1"/>
</dbReference>
<dbReference type="AlphaFoldDB" id="A0A074TG37"/>
<proteinExistence type="predicted"/>
<dbReference type="RefSeq" id="WP_038063883.1">
    <property type="nucleotide sequence ID" value="NZ_FOVB01000002.1"/>
</dbReference>
<evidence type="ECO:0000313" key="3">
    <source>
        <dbReference type="Proteomes" id="UP000027725"/>
    </source>
</evidence>
<comment type="caution">
    <text evidence="2">The sequence shown here is derived from an EMBL/GenBank/DDBJ whole genome shotgun (WGS) entry which is preliminary data.</text>
</comment>